<evidence type="ECO:0000313" key="3">
    <source>
        <dbReference type="EMBL" id="VEH98387.1"/>
    </source>
</evidence>
<dbReference type="InterPro" id="IPR016883">
    <property type="entry name" value="UCP028431"/>
</dbReference>
<dbReference type="PIRSF" id="PIRSF028431">
    <property type="entry name" value="UCP028431"/>
    <property type="match status" value="1"/>
</dbReference>
<dbReference type="AlphaFoldDB" id="A0A448NPU5"/>
<gene>
    <name evidence="2" type="ORF">HY04_13170</name>
    <name evidence="3" type="ORF">NCTC13489_00947</name>
</gene>
<sequence>MKFSNLNIYLATAIALSCGSCSSGDRELVIAPPTVEPPTATVYTDPQIIDITQKEVTRYFWDYAEVNSKLARERYHTDNPGLDASVVTTGGSGFGLMTILVGIKNGYISRAEAVSRLTTSLNFLQTADRFHGAWPHWINGNTGSVLPFSTMDNGGDLVETAFLVQGLICIREYFKNSMTSSEIALSQKADALWEGVEWNWYTQNQNVLHWHWSPNYDFQMNLKLQGYDETLITYVLAAASPTYTIDKSVYQQGWARNGTIKTSASKYGIPLVVNHNGASGTVGPMFFSHYSFLGLDPRGLTDDYVNYGVATANHAKIMHQYAIENPKNWAGYSAKNWGLTASYSRNLDGTTGYSAHQPSNDLGLITPTAAISSLPYTPTESMNYLRFLYNENYSKYVGVAGPYDAYSVHYNWLTPRYLAIDQGPISPMIENHKSAFLWNLFMNAPDVKAGLVKLGFHSTQHGF</sequence>
<dbReference type="OrthoDB" id="5937621at2"/>
<evidence type="ECO:0000259" key="1">
    <source>
        <dbReference type="Pfam" id="PF10091"/>
    </source>
</evidence>
<reference evidence="2 4" key="1">
    <citation type="submission" date="2014-07" db="EMBL/GenBank/DDBJ databases">
        <authorList>
            <person name="Pisani N.G."/>
            <person name="Newman J.D."/>
        </authorList>
    </citation>
    <scope>NUCLEOTIDE SEQUENCE [LARGE SCALE GENOMIC DNA]</scope>
    <source>
        <strain evidence="2 4">LMG 24720</strain>
    </source>
</reference>
<evidence type="ECO:0000313" key="2">
    <source>
        <dbReference type="EMBL" id="KEY19350.1"/>
    </source>
</evidence>
<dbReference type="InterPro" id="IPR019282">
    <property type="entry name" value="Glycoamylase-like_cons_dom"/>
</dbReference>
<dbReference type="EMBL" id="JPEP01000002">
    <property type="protein sequence ID" value="KEY19350.1"/>
    <property type="molecule type" value="Genomic_DNA"/>
</dbReference>
<evidence type="ECO:0000313" key="4">
    <source>
        <dbReference type="Proteomes" id="UP000028349"/>
    </source>
</evidence>
<organism evidence="3 5">
    <name type="scientific">Kaistella antarctica</name>
    <dbReference type="NCBI Taxonomy" id="266748"/>
    <lineage>
        <taxon>Bacteria</taxon>
        <taxon>Pseudomonadati</taxon>
        <taxon>Bacteroidota</taxon>
        <taxon>Flavobacteriia</taxon>
        <taxon>Flavobacteriales</taxon>
        <taxon>Weeksellaceae</taxon>
        <taxon>Chryseobacterium group</taxon>
        <taxon>Kaistella</taxon>
    </lineage>
</organism>
<name>A0A448NPU5_9FLAO</name>
<dbReference type="Gene3D" id="1.50.10.140">
    <property type="match status" value="1"/>
</dbReference>
<dbReference type="Proteomes" id="UP000270036">
    <property type="component" value="Chromosome"/>
</dbReference>
<dbReference type="RefSeq" id="WP_034720389.1">
    <property type="nucleotide sequence ID" value="NZ_FOIX01000003.1"/>
</dbReference>
<dbReference type="Proteomes" id="UP000028349">
    <property type="component" value="Unassembled WGS sequence"/>
</dbReference>
<evidence type="ECO:0000313" key="5">
    <source>
        <dbReference type="Proteomes" id="UP000270036"/>
    </source>
</evidence>
<feature type="domain" description="Glycoamylase-like" evidence="1">
    <location>
        <begin position="223"/>
        <end position="444"/>
    </location>
</feature>
<dbReference type="Pfam" id="PF10091">
    <property type="entry name" value="Glycoamylase"/>
    <property type="match status" value="1"/>
</dbReference>
<dbReference type="STRING" id="266748.HY04_13170"/>
<dbReference type="KEGG" id="cant:NCTC13489_00947"/>
<reference evidence="3 5" key="2">
    <citation type="submission" date="2018-12" db="EMBL/GenBank/DDBJ databases">
        <authorList>
            <consortium name="Pathogen Informatics"/>
        </authorList>
    </citation>
    <scope>NUCLEOTIDE SEQUENCE [LARGE SCALE GENOMIC DNA]</scope>
    <source>
        <strain evidence="3 5">NCTC13489</strain>
    </source>
</reference>
<dbReference type="EMBL" id="LR134441">
    <property type="protein sequence ID" value="VEH98387.1"/>
    <property type="molecule type" value="Genomic_DNA"/>
</dbReference>
<accession>A0A448NPU5</accession>
<proteinExistence type="predicted"/>
<keyword evidence="4" id="KW-1185">Reference proteome</keyword>
<protein>
    <submittedName>
        <fullName evidence="3">Uncharacterized protein conserved in bacteria</fullName>
    </submittedName>
</protein>
<dbReference type="PROSITE" id="PS51257">
    <property type="entry name" value="PROKAR_LIPOPROTEIN"/>
    <property type="match status" value="1"/>
</dbReference>